<dbReference type="GO" id="GO:0009639">
    <property type="term" value="P:response to red or far red light"/>
    <property type="evidence" value="ECO:0007669"/>
    <property type="project" value="InterPro"/>
</dbReference>
<name>A0A8S0VDN5_OLEEU</name>
<dbReference type="InterPro" id="IPR040225">
    <property type="entry name" value="GIL1-like"/>
</dbReference>
<sequence length="476" mass="54129">MEPSLQISEMFQKFALAVKAKTHELFAEDDAAAADNRDSASAVDTDVISLLDSAEEIISDQKVVVIKPGRDYGPAPDARLTQTVILSLFATVSSFEASYLQFQTAHVPQIDQNALVQADKSLVSILQKLTEMKNIYKNFKKRSASLPREFEFPAGSFLEFQVQENQSKLRALETVVNSLQSEIDAKDDDVLVLRKKFDKIRGYNLNLSKHLGFKKEKMEASKDVLLTIRVFEAMLNDSVKSLQCFTKLLMDLMRRAGWDLEKAVNSVYSDIDYMKKGHLRYVFLSYVCLGMFKNFDMNDFGLGDSQVMCNGNGSVHGENSTIHDGYLRELIEHIASNPMEILSKNPRCEFSRFCEKKYEELIHPTMESSLFSNLDRKEKVLDSWKSLSVFYELFVRMASSIWLLHTLAYSFDPVVEIFQVERGIDFSMVYMEDVLGKCSFRGKTRPKVGFTVVPCFKVGRTVIQSQVYLTGLKGEE</sequence>
<feature type="domain" description="DUF641" evidence="2">
    <location>
        <begin position="79"/>
        <end position="209"/>
    </location>
</feature>
<dbReference type="EMBL" id="CACTIH010009265">
    <property type="protein sequence ID" value="CAA3028659.1"/>
    <property type="molecule type" value="Genomic_DNA"/>
</dbReference>
<keyword evidence="1" id="KW-0175">Coiled coil</keyword>
<feature type="coiled-coil region" evidence="1">
    <location>
        <begin position="162"/>
        <end position="189"/>
    </location>
</feature>
<feature type="domain" description="GIL1/IRKI C-terminal" evidence="3">
    <location>
        <begin position="417"/>
        <end position="468"/>
    </location>
</feature>
<organism evidence="4 5">
    <name type="scientific">Olea europaea subsp. europaea</name>
    <dbReference type="NCBI Taxonomy" id="158383"/>
    <lineage>
        <taxon>Eukaryota</taxon>
        <taxon>Viridiplantae</taxon>
        <taxon>Streptophyta</taxon>
        <taxon>Embryophyta</taxon>
        <taxon>Tracheophyta</taxon>
        <taxon>Spermatophyta</taxon>
        <taxon>Magnoliopsida</taxon>
        <taxon>eudicotyledons</taxon>
        <taxon>Gunneridae</taxon>
        <taxon>Pentapetalae</taxon>
        <taxon>asterids</taxon>
        <taxon>lamiids</taxon>
        <taxon>Lamiales</taxon>
        <taxon>Oleaceae</taxon>
        <taxon>Oleeae</taxon>
        <taxon>Olea</taxon>
    </lineage>
</organism>
<evidence type="ECO:0000256" key="1">
    <source>
        <dbReference type="SAM" id="Coils"/>
    </source>
</evidence>
<keyword evidence="5" id="KW-1185">Reference proteome</keyword>
<evidence type="ECO:0000313" key="5">
    <source>
        <dbReference type="Proteomes" id="UP000594638"/>
    </source>
</evidence>
<dbReference type="InterPro" id="IPR056813">
    <property type="entry name" value="GIL1_IRKI_C"/>
</dbReference>
<evidence type="ECO:0000259" key="2">
    <source>
        <dbReference type="Pfam" id="PF04859"/>
    </source>
</evidence>
<proteinExistence type="predicted"/>
<gene>
    <name evidence="4" type="ORF">OLEA9_A087493</name>
</gene>
<accession>A0A8S0VDN5</accession>
<dbReference type="Gramene" id="OE9A087493T1">
    <property type="protein sequence ID" value="OE9A087493C1"/>
    <property type="gene ID" value="OE9A087493"/>
</dbReference>
<dbReference type="Pfam" id="PF24994">
    <property type="entry name" value="GIL1_IRKI_C"/>
    <property type="match status" value="1"/>
</dbReference>
<dbReference type="OrthoDB" id="1915848at2759"/>
<protein>
    <submittedName>
        <fullName evidence="4">IRK-interacting -like</fullName>
    </submittedName>
</protein>
<evidence type="ECO:0000259" key="3">
    <source>
        <dbReference type="Pfam" id="PF24994"/>
    </source>
</evidence>
<dbReference type="PANTHER" id="PTHR31161">
    <property type="entry name" value="PROTEIN GRAVITROPIC IN THE LIGHT 1"/>
    <property type="match status" value="1"/>
</dbReference>
<evidence type="ECO:0000313" key="4">
    <source>
        <dbReference type="EMBL" id="CAA3028659.1"/>
    </source>
</evidence>
<dbReference type="AlphaFoldDB" id="A0A8S0VDN5"/>
<dbReference type="InterPro" id="IPR006943">
    <property type="entry name" value="DUF641_pln"/>
</dbReference>
<dbReference type="Pfam" id="PF04859">
    <property type="entry name" value="DUF641"/>
    <property type="match status" value="1"/>
</dbReference>
<dbReference type="Proteomes" id="UP000594638">
    <property type="component" value="Unassembled WGS sequence"/>
</dbReference>
<dbReference type="GO" id="GO:0009959">
    <property type="term" value="P:negative gravitropism"/>
    <property type="evidence" value="ECO:0007669"/>
    <property type="project" value="InterPro"/>
</dbReference>
<comment type="caution">
    <text evidence="4">The sequence shown here is derived from an EMBL/GenBank/DDBJ whole genome shotgun (WGS) entry which is preliminary data.</text>
</comment>
<reference evidence="4 5" key="1">
    <citation type="submission" date="2019-12" db="EMBL/GenBank/DDBJ databases">
        <authorList>
            <person name="Alioto T."/>
            <person name="Alioto T."/>
            <person name="Gomez Garrido J."/>
        </authorList>
    </citation>
    <scope>NUCLEOTIDE SEQUENCE [LARGE SCALE GENOMIC DNA]</scope>
</reference>